<sequence>MQLNALSRLDDLHSRFNLLRGLDNAVLKANGFDASLEELACVITGLKSLSHTQSQLSSLHGALELLLMLLEVAHARDLSGDHLHCLLEPLRVKLDGALNELDAII</sequence>
<dbReference type="RefSeq" id="WP_074583719.1">
    <property type="nucleotide sequence ID" value="NZ_FMWB01000003.1"/>
</dbReference>
<organism evidence="1 2">
    <name type="scientific">Pseudomonas oryzihabitans</name>
    <dbReference type="NCBI Taxonomy" id="47885"/>
    <lineage>
        <taxon>Bacteria</taxon>
        <taxon>Pseudomonadati</taxon>
        <taxon>Pseudomonadota</taxon>
        <taxon>Gammaproteobacteria</taxon>
        <taxon>Pseudomonadales</taxon>
        <taxon>Pseudomonadaceae</taxon>
        <taxon>Pseudomonas</taxon>
    </lineage>
</organism>
<evidence type="ECO:0000313" key="1">
    <source>
        <dbReference type="EMBL" id="SCZ30354.1"/>
    </source>
</evidence>
<name>A0A1G5MZM7_9PSED</name>
<dbReference type="Proteomes" id="UP000183046">
    <property type="component" value="Unassembled WGS sequence"/>
</dbReference>
<protein>
    <recommendedName>
        <fullName evidence="3">DUF1484 domain-containing protein</fullName>
    </recommendedName>
</protein>
<evidence type="ECO:0000313" key="2">
    <source>
        <dbReference type="Proteomes" id="UP000183046"/>
    </source>
</evidence>
<comment type="caution">
    <text evidence="1">The sequence shown here is derived from an EMBL/GenBank/DDBJ whole genome shotgun (WGS) entry which is preliminary data.</text>
</comment>
<accession>A0A1G5MZM7</accession>
<dbReference type="AlphaFoldDB" id="A0A1G5MZM7"/>
<dbReference type="OrthoDB" id="6998916at2"/>
<gene>
    <name evidence="1" type="ORF">SAMN05216279_103357</name>
</gene>
<reference evidence="2" key="1">
    <citation type="submission" date="2016-10" db="EMBL/GenBank/DDBJ databases">
        <authorList>
            <person name="de Groot N.N."/>
        </authorList>
    </citation>
    <scope>NUCLEOTIDE SEQUENCE [LARGE SCALE GENOMIC DNA]</scope>
    <source>
        <strain evidence="2">DSM 15758</strain>
    </source>
</reference>
<evidence type="ECO:0008006" key="3">
    <source>
        <dbReference type="Google" id="ProtNLM"/>
    </source>
</evidence>
<proteinExistence type="predicted"/>
<dbReference type="EMBL" id="FMWB01000003">
    <property type="protein sequence ID" value="SCZ30354.1"/>
    <property type="molecule type" value="Genomic_DNA"/>
</dbReference>